<dbReference type="InterPro" id="IPR050957">
    <property type="entry name" value="BMP_lipoprotein"/>
</dbReference>
<comment type="subcellular location">
    <subcellularLocation>
        <location evidence="1">Cell membrane</location>
        <topology evidence="1">Lipid-anchor</topology>
    </subcellularLocation>
</comment>
<keyword evidence="6 9" id="KW-0449">Lipoprotein</keyword>
<dbReference type="CDD" id="cd06354">
    <property type="entry name" value="PBP1_PrnA-like"/>
    <property type="match status" value="1"/>
</dbReference>
<organism evidence="9 10">
    <name type="scientific">Oceanicola granulosus (strain ATCC BAA-861 / DSM 15982 / KCTC 12143 / HTCC2516)</name>
    <dbReference type="NCBI Taxonomy" id="314256"/>
    <lineage>
        <taxon>Bacteria</taxon>
        <taxon>Pseudomonadati</taxon>
        <taxon>Pseudomonadota</taxon>
        <taxon>Alphaproteobacteria</taxon>
        <taxon>Rhodobacterales</taxon>
        <taxon>Roseobacteraceae</taxon>
        <taxon>Oceanicola</taxon>
    </lineage>
</organism>
<dbReference type="AlphaFoldDB" id="Q2CJ92"/>
<dbReference type="Gene3D" id="3.40.50.2300">
    <property type="match status" value="2"/>
</dbReference>
<gene>
    <name evidence="9" type="ORF">OG2516_00739</name>
</gene>
<feature type="signal peptide" evidence="7">
    <location>
        <begin position="1"/>
        <end position="24"/>
    </location>
</feature>
<sequence length="338" mass="34525">MAKTLNTALAAGLAVATLGTAVHAQDKSIIYVTPNPIGNNPFLVLGQEGAEAAGEARGAEVITYESDAPQAMLENLYAAASVGADIVVAMSFSAVDGVMEVAPTAPDTQFLLVDACTDQERPDNVHCAVFREHESSFLMGAIAAMTTETGTVGVIGPIDIPFMHRFTDGFAAGVAHVDPEVTVETRWVGGQNPFSDPVRAKEQALALDAAGADVIYAAAAGGSFGVYEAAAESGFVTMGVDTNLCGVAPGTMYDVALKRVDQAVLQSIEAIEAGEAATFASYGLAEGGMSAMAVEGGDALAESGCLIADDAEVAAEIRSLAEQIVAGEVVVDDPMMAN</sequence>
<protein>
    <submittedName>
        <fullName evidence="9">Putative lipoprotein</fullName>
    </submittedName>
</protein>
<reference evidence="9 10" key="1">
    <citation type="journal article" date="2010" name="J. Bacteriol.">
        <title>Genome sequences of Oceanicola granulosus HTCC2516(T) and Oceanicola batsensis HTCC2597(TDelta).</title>
        <authorList>
            <person name="Thrash J.C."/>
            <person name="Cho J.C."/>
            <person name="Vergin K.L."/>
            <person name="Giovannoni S.J."/>
        </authorList>
    </citation>
    <scope>NUCLEOTIDE SEQUENCE [LARGE SCALE GENOMIC DNA]</scope>
    <source>
        <strain evidence="10">ATCC BAA-861 / DSM 15982 / KCTC 12143 / HTCC2516</strain>
    </source>
</reference>
<comment type="similarity">
    <text evidence="2">Belongs to the BMP lipoprotein family.</text>
</comment>
<dbReference type="Pfam" id="PF02608">
    <property type="entry name" value="Bmp"/>
    <property type="match status" value="1"/>
</dbReference>
<dbReference type="RefSeq" id="WP_007253680.1">
    <property type="nucleotide sequence ID" value="NZ_CH724107.1"/>
</dbReference>
<evidence type="ECO:0000256" key="5">
    <source>
        <dbReference type="ARBA" id="ARBA00023136"/>
    </source>
</evidence>
<evidence type="ECO:0000256" key="2">
    <source>
        <dbReference type="ARBA" id="ARBA00008610"/>
    </source>
</evidence>
<evidence type="ECO:0000256" key="3">
    <source>
        <dbReference type="ARBA" id="ARBA00022475"/>
    </source>
</evidence>
<keyword evidence="3" id="KW-1003">Cell membrane</keyword>
<evidence type="ECO:0000259" key="8">
    <source>
        <dbReference type="Pfam" id="PF02608"/>
    </source>
</evidence>
<dbReference type="Proteomes" id="UP000003635">
    <property type="component" value="Unassembled WGS sequence"/>
</dbReference>
<evidence type="ECO:0000313" key="9">
    <source>
        <dbReference type="EMBL" id="EAR52708.1"/>
    </source>
</evidence>
<accession>Q2CJ92</accession>
<evidence type="ECO:0000256" key="6">
    <source>
        <dbReference type="ARBA" id="ARBA00023288"/>
    </source>
</evidence>
<dbReference type="PANTHER" id="PTHR34296">
    <property type="entry name" value="TRANSCRIPTIONAL ACTIVATOR PROTEIN MED"/>
    <property type="match status" value="1"/>
</dbReference>
<dbReference type="PANTHER" id="PTHR34296:SF2">
    <property type="entry name" value="ABC TRANSPORTER GUANOSINE-BINDING PROTEIN NUPN"/>
    <property type="match status" value="1"/>
</dbReference>
<dbReference type="EMBL" id="AAOT01000002">
    <property type="protein sequence ID" value="EAR52708.1"/>
    <property type="molecule type" value="Genomic_DNA"/>
</dbReference>
<feature type="domain" description="ABC transporter substrate-binding protein PnrA-like" evidence="8">
    <location>
        <begin position="29"/>
        <end position="288"/>
    </location>
</feature>
<dbReference type="InterPro" id="IPR003760">
    <property type="entry name" value="PnrA-like"/>
</dbReference>
<keyword evidence="10" id="KW-1185">Reference proteome</keyword>
<dbReference type="HOGENOM" id="CLU_038813_0_1_5"/>
<comment type="caution">
    <text evidence="9">The sequence shown here is derived from an EMBL/GenBank/DDBJ whole genome shotgun (WGS) entry which is preliminary data.</text>
</comment>
<dbReference type="eggNOG" id="COG1744">
    <property type="taxonomic scope" value="Bacteria"/>
</dbReference>
<evidence type="ECO:0000256" key="1">
    <source>
        <dbReference type="ARBA" id="ARBA00004193"/>
    </source>
</evidence>
<keyword evidence="5" id="KW-0472">Membrane</keyword>
<evidence type="ECO:0000256" key="7">
    <source>
        <dbReference type="SAM" id="SignalP"/>
    </source>
</evidence>
<dbReference type="GO" id="GO:0005886">
    <property type="term" value="C:plasma membrane"/>
    <property type="evidence" value="ECO:0007669"/>
    <property type="project" value="UniProtKB-SubCell"/>
</dbReference>
<dbReference type="STRING" id="314256.OG2516_00739"/>
<proteinExistence type="inferred from homology"/>
<dbReference type="OrthoDB" id="9784230at2"/>
<keyword evidence="4 7" id="KW-0732">Signal</keyword>
<evidence type="ECO:0000313" key="10">
    <source>
        <dbReference type="Proteomes" id="UP000003635"/>
    </source>
</evidence>
<dbReference type="InterPro" id="IPR028082">
    <property type="entry name" value="Peripla_BP_I"/>
</dbReference>
<name>Q2CJ92_OCEGH</name>
<feature type="chain" id="PRO_5004206985" evidence="7">
    <location>
        <begin position="25"/>
        <end position="338"/>
    </location>
</feature>
<evidence type="ECO:0000256" key="4">
    <source>
        <dbReference type="ARBA" id="ARBA00022729"/>
    </source>
</evidence>
<dbReference type="SUPFAM" id="SSF53822">
    <property type="entry name" value="Periplasmic binding protein-like I"/>
    <property type="match status" value="1"/>
</dbReference>